<keyword evidence="5 11" id="KW-0812">Transmembrane</keyword>
<keyword evidence="11" id="KW-0793">Thylakoid</keyword>
<evidence type="ECO:0000256" key="4">
    <source>
        <dbReference type="ARBA" id="ARBA00022547"/>
    </source>
</evidence>
<evidence type="ECO:0000256" key="3">
    <source>
        <dbReference type="ARBA" id="ARBA00022448"/>
    </source>
</evidence>
<dbReference type="SUPFAM" id="SSF81336">
    <property type="entry name" value="F1F0 ATP synthase subunit A"/>
    <property type="match status" value="1"/>
</dbReference>
<comment type="function">
    <text evidence="11 12">Key component of the proton channel; it plays a direct role in the translocation of protons across the membrane.</text>
</comment>
<keyword evidence="10 11" id="KW-0066">ATP synthesis</keyword>
<dbReference type="NCBIfam" id="TIGR03306">
    <property type="entry name" value="altF1_A"/>
    <property type="match status" value="1"/>
</dbReference>
<evidence type="ECO:0000256" key="5">
    <source>
        <dbReference type="ARBA" id="ARBA00022692"/>
    </source>
</evidence>
<dbReference type="HAMAP" id="MF_01393">
    <property type="entry name" value="ATP_synth_a_bact"/>
    <property type="match status" value="1"/>
</dbReference>
<comment type="subcellular location">
    <subcellularLocation>
        <location evidence="12">Cell membrane</location>
        <topology evidence="12">Multi-pass membrane protein</topology>
    </subcellularLocation>
    <subcellularLocation>
        <location evidence="11">Cellular thylakoid membrane</location>
        <topology evidence="11">Multi-pass membrane protein</topology>
    </subcellularLocation>
    <subcellularLocation>
        <location evidence="1">Membrane</location>
        <topology evidence="1">Multi-pass membrane protein</topology>
    </subcellularLocation>
</comment>
<dbReference type="CDD" id="cd00310">
    <property type="entry name" value="ATP-synt_Fo_a_6"/>
    <property type="match status" value="1"/>
</dbReference>
<feature type="transmembrane region" description="Helical" evidence="11">
    <location>
        <begin position="20"/>
        <end position="39"/>
    </location>
</feature>
<feature type="transmembrane region" description="Helical" evidence="11">
    <location>
        <begin position="107"/>
        <end position="127"/>
    </location>
</feature>
<keyword evidence="8 11" id="KW-0406">Ion transport</keyword>
<dbReference type="InterPro" id="IPR000568">
    <property type="entry name" value="ATP_synth_F0_asu"/>
</dbReference>
<name>A0A552IRU7_9CHRO</name>
<feature type="transmembrane region" description="Helical" evidence="11">
    <location>
        <begin position="203"/>
        <end position="225"/>
    </location>
</feature>
<dbReference type="GO" id="GO:0045259">
    <property type="term" value="C:proton-transporting ATP synthase complex"/>
    <property type="evidence" value="ECO:0007669"/>
    <property type="project" value="UniProtKB-KW"/>
</dbReference>
<reference evidence="13 14" key="1">
    <citation type="submission" date="2019-01" db="EMBL/GenBank/DDBJ databases">
        <title>Coherence of Microcystis species and biogeography revealed through population genomics.</title>
        <authorList>
            <person name="Perez-Carrascal O.M."/>
            <person name="Terrat Y."/>
            <person name="Giani A."/>
            <person name="Fortin N."/>
            <person name="Tromas N."/>
            <person name="Shapiro B.J."/>
        </authorList>
    </citation>
    <scope>NUCLEOTIDE SEQUENCE [LARGE SCALE GENOMIC DNA]</scope>
    <source>
        <strain evidence="13">Mn_MB_F_20050700_S1D</strain>
    </source>
</reference>
<evidence type="ECO:0000256" key="6">
    <source>
        <dbReference type="ARBA" id="ARBA00022781"/>
    </source>
</evidence>
<dbReference type="InterPro" id="IPR017692">
    <property type="entry name" value="Alt_ATP_synth_F0_Asu"/>
</dbReference>
<comment type="similarity">
    <text evidence="2 11 12">Belongs to the ATPase A chain family.</text>
</comment>
<dbReference type="PRINTS" id="PR00123">
    <property type="entry name" value="ATPASEA"/>
</dbReference>
<comment type="caution">
    <text evidence="13">The sequence shown here is derived from an EMBL/GenBank/DDBJ whole genome shotgun (WGS) entry which is preliminary data.</text>
</comment>
<dbReference type="PANTHER" id="PTHR42823">
    <property type="entry name" value="ATP SYNTHASE SUBUNIT A, CHLOROPLASTIC"/>
    <property type="match status" value="1"/>
</dbReference>
<dbReference type="PROSITE" id="PS00449">
    <property type="entry name" value="ATPASE_A"/>
    <property type="match status" value="1"/>
</dbReference>
<dbReference type="AlphaFoldDB" id="A0A552IRU7"/>
<keyword evidence="9 11" id="KW-0472">Membrane</keyword>
<keyword evidence="3 11" id="KW-0813">Transport</keyword>
<keyword evidence="6 11" id="KW-0375">Hydrogen ion transport</keyword>
<proteinExistence type="inferred from homology"/>
<keyword evidence="7 11" id="KW-1133">Transmembrane helix</keyword>
<feature type="transmembrane region" description="Helical" evidence="11">
    <location>
        <begin position="77"/>
        <end position="95"/>
    </location>
</feature>
<evidence type="ECO:0000256" key="10">
    <source>
        <dbReference type="ARBA" id="ARBA00023310"/>
    </source>
</evidence>
<feature type="transmembrane region" description="Helical" evidence="11">
    <location>
        <begin position="173"/>
        <end position="191"/>
    </location>
</feature>
<accession>A0A552IRU7</accession>
<dbReference type="NCBIfam" id="NF004481">
    <property type="entry name" value="PRK05815.2-3"/>
    <property type="match status" value="1"/>
</dbReference>
<evidence type="ECO:0000256" key="9">
    <source>
        <dbReference type="ARBA" id="ARBA00023136"/>
    </source>
</evidence>
<dbReference type="Proteomes" id="UP000319191">
    <property type="component" value="Unassembled WGS sequence"/>
</dbReference>
<dbReference type="Gene3D" id="1.20.120.220">
    <property type="entry name" value="ATP synthase, F0 complex, subunit A"/>
    <property type="match status" value="1"/>
</dbReference>
<dbReference type="GO" id="GO:0031676">
    <property type="term" value="C:plasma membrane-derived thylakoid membrane"/>
    <property type="evidence" value="ECO:0007669"/>
    <property type="project" value="UniProtKB-SubCell"/>
</dbReference>
<dbReference type="PANTHER" id="PTHR42823:SF3">
    <property type="entry name" value="ATP SYNTHASE SUBUNIT A, CHLOROPLASTIC"/>
    <property type="match status" value="1"/>
</dbReference>
<evidence type="ECO:0000256" key="11">
    <source>
        <dbReference type="HAMAP-Rule" id="MF_01393"/>
    </source>
</evidence>
<gene>
    <name evidence="11" type="primary">atpB</name>
    <name evidence="11" type="synonym">atpI</name>
    <name evidence="13" type="ORF">EWV54_14740</name>
</gene>
<evidence type="ECO:0000256" key="12">
    <source>
        <dbReference type="RuleBase" id="RU000483"/>
    </source>
</evidence>
<organism evidence="13 14">
    <name type="scientific">Microcystis novacekii Mn_MB_F_20050700_S1D</name>
    <dbReference type="NCBI Taxonomy" id="2486266"/>
    <lineage>
        <taxon>Bacteria</taxon>
        <taxon>Bacillati</taxon>
        <taxon>Cyanobacteriota</taxon>
        <taxon>Cyanophyceae</taxon>
        <taxon>Oscillatoriophycideae</taxon>
        <taxon>Chroococcales</taxon>
        <taxon>Microcystaceae</taxon>
        <taxon>Microcystis</taxon>
    </lineage>
</organism>
<evidence type="ECO:0000256" key="1">
    <source>
        <dbReference type="ARBA" id="ARBA00004141"/>
    </source>
</evidence>
<evidence type="ECO:0000313" key="13">
    <source>
        <dbReference type="EMBL" id="TRU86190.1"/>
    </source>
</evidence>
<dbReference type="GO" id="GO:0042777">
    <property type="term" value="P:proton motive force-driven plasma membrane ATP synthesis"/>
    <property type="evidence" value="ECO:0007669"/>
    <property type="project" value="TreeGrafter"/>
</dbReference>
<dbReference type="InterPro" id="IPR045082">
    <property type="entry name" value="ATP_syn_F0_a_bact/chloroplast"/>
</dbReference>
<dbReference type="InterPro" id="IPR023011">
    <property type="entry name" value="ATP_synth_F0_asu_AS"/>
</dbReference>
<protein>
    <recommendedName>
        <fullName evidence="11 12">ATP synthase subunit a</fullName>
    </recommendedName>
    <alternativeName>
        <fullName evidence="11">ATP synthase F0 sector subunit a</fullName>
    </alternativeName>
    <alternativeName>
        <fullName evidence="11">F-ATPase subunit 6</fullName>
    </alternativeName>
</protein>
<dbReference type="GO" id="GO:0046933">
    <property type="term" value="F:proton-transporting ATP synthase activity, rotational mechanism"/>
    <property type="evidence" value="ECO:0007669"/>
    <property type="project" value="UniProtKB-UniRule"/>
</dbReference>
<dbReference type="Pfam" id="PF00119">
    <property type="entry name" value="ATP-synt_A"/>
    <property type="match status" value="1"/>
</dbReference>
<sequence length="248" mass="27701">MYLSPDKIIFWQSGAIALNATLLFTWGLMALLGISSWLITRRLSTDTRLSRWQNVLEVVIEELRGQIRDISGCQPDIYLPFIGTLFIFIAASNLLEIIPGYHPPTASLSTTAALAICVFLAVPFYGIRQSGLKKYLKHYLQPHPLMLPFHLIGELSRTLSLAIRLFGNVMSDVMIVAILLSIAPLFFPIIMQVLELLTGLIQAYILLTGLIQAYIFAILAMVYIASATEAQQVVNNSHTGEKEQRNHE</sequence>
<evidence type="ECO:0000256" key="7">
    <source>
        <dbReference type="ARBA" id="ARBA00022989"/>
    </source>
</evidence>
<dbReference type="NCBIfam" id="TIGR01131">
    <property type="entry name" value="ATP_synt_6_or_A"/>
    <property type="match status" value="1"/>
</dbReference>
<keyword evidence="4 11" id="KW-0138">CF(0)</keyword>
<evidence type="ECO:0000256" key="2">
    <source>
        <dbReference type="ARBA" id="ARBA00006810"/>
    </source>
</evidence>
<evidence type="ECO:0000313" key="14">
    <source>
        <dbReference type="Proteomes" id="UP000319191"/>
    </source>
</evidence>
<evidence type="ECO:0000256" key="8">
    <source>
        <dbReference type="ARBA" id="ARBA00023065"/>
    </source>
</evidence>
<dbReference type="EMBL" id="SFAV01000198">
    <property type="protein sequence ID" value="TRU86190.1"/>
    <property type="molecule type" value="Genomic_DNA"/>
</dbReference>
<dbReference type="InterPro" id="IPR035908">
    <property type="entry name" value="F0_ATP_A_sf"/>
</dbReference>